<dbReference type="InterPro" id="IPR000792">
    <property type="entry name" value="Tscrpt_reg_LuxR_C"/>
</dbReference>
<dbReference type="SMART" id="SM00421">
    <property type="entry name" value="HTH_LUXR"/>
    <property type="match status" value="1"/>
</dbReference>
<dbReference type="GO" id="GO:0003677">
    <property type="term" value="F:DNA binding"/>
    <property type="evidence" value="ECO:0007669"/>
    <property type="project" value="InterPro"/>
</dbReference>
<accession>A0A6L5GB73</accession>
<feature type="domain" description="HTH luxR-type" evidence="2">
    <location>
        <begin position="276"/>
        <end position="333"/>
    </location>
</feature>
<dbReference type="AlphaFoldDB" id="A0A6L5GB73"/>
<dbReference type="EMBL" id="WIAO01000018">
    <property type="protein sequence ID" value="MQM26952.1"/>
    <property type="molecule type" value="Genomic_DNA"/>
</dbReference>
<evidence type="ECO:0000313" key="4">
    <source>
        <dbReference type="Proteomes" id="UP000477750"/>
    </source>
</evidence>
<evidence type="ECO:0000259" key="2">
    <source>
        <dbReference type="SMART" id="SM00421"/>
    </source>
</evidence>
<dbReference type="Proteomes" id="UP000477750">
    <property type="component" value="Unassembled WGS sequence"/>
</dbReference>
<feature type="region of interest" description="Disordered" evidence="1">
    <location>
        <begin position="1"/>
        <end position="30"/>
    </location>
</feature>
<keyword evidence="4" id="KW-1185">Reference proteome</keyword>
<sequence length="340" mass="36563">MSDQAGGKRGEHPDTRPARQPPGATGLDPETEGLYRLLLSRSDATVAQLAADSGRSIDHVREVLARLVDEGFATMVADSCFRAVGPDAVLGGRIASQLGEVLGEYETLRELLEIHRAGPGAGGTAGSWEAVTGAVAIRSRLRQLKAGAERSLSTFVRPPMVLPVPEDGVHRDLQARGVVHRILFDRAVLDIDPYADYVRHALESGDEVRFGKRLPLKLLIVDDRTVFMEEPGEGRPRAIVTGNRSIAELAATLFEQLWTAGIPATSASADGVRLGAETIDEDDAVLLGLLIAGLTDQSIASKLGIGLRTVQRRVRELMDLADVDTRIQLGWHAAKNGWVP</sequence>
<reference evidence="3 4" key="1">
    <citation type="submission" date="2019-10" db="EMBL/GenBank/DDBJ databases">
        <title>Glycomyces albidus sp. nov., a novel actinomycete isolated from rhizosphere soil of wheat (Triticum aestivum L.).</title>
        <authorList>
            <person name="Qian L."/>
        </authorList>
    </citation>
    <scope>NUCLEOTIDE SEQUENCE [LARGE SCALE GENOMIC DNA]</scope>
    <source>
        <strain evidence="3 4">NEAU-7082</strain>
    </source>
</reference>
<dbReference type="InterPro" id="IPR016032">
    <property type="entry name" value="Sig_transdc_resp-reg_C-effctor"/>
</dbReference>
<evidence type="ECO:0000313" key="3">
    <source>
        <dbReference type="EMBL" id="MQM26952.1"/>
    </source>
</evidence>
<feature type="compositionally biased region" description="Basic and acidic residues" evidence="1">
    <location>
        <begin position="1"/>
        <end position="17"/>
    </location>
</feature>
<dbReference type="GO" id="GO:0006355">
    <property type="term" value="P:regulation of DNA-templated transcription"/>
    <property type="evidence" value="ECO:0007669"/>
    <property type="project" value="InterPro"/>
</dbReference>
<dbReference type="PANTHER" id="PTHR34293:SF1">
    <property type="entry name" value="HTH-TYPE TRANSCRIPTIONAL REGULATOR TRMBL2"/>
    <property type="match status" value="1"/>
</dbReference>
<protein>
    <recommendedName>
        <fullName evidence="2">HTH luxR-type domain-containing protein</fullName>
    </recommendedName>
</protein>
<comment type="caution">
    <text evidence="3">The sequence shown here is derived from an EMBL/GenBank/DDBJ whole genome shotgun (WGS) entry which is preliminary data.</text>
</comment>
<proteinExistence type="predicted"/>
<dbReference type="SUPFAM" id="SSF46894">
    <property type="entry name" value="C-terminal effector domain of the bipartite response regulators"/>
    <property type="match status" value="1"/>
</dbReference>
<dbReference type="PANTHER" id="PTHR34293">
    <property type="entry name" value="HTH-TYPE TRANSCRIPTIONAL REGULATOR TRMBL2"/>
    <property type="match status" value="1"/>
</dbReference>
<evidence type="ECO:0000256" key="1">
    <source>
        <dbReference type="SAM" id="MobiDB-lite"/>
    </source>
</evidence>
<name>A0A6L5GB73_9ACTN</name>
<dbReference type="InterPro" id="IPR036390">
    <property type="entry name" value="WH_DNA-bd_sf"/>
</dbReference>
<organism evidence="3 4">
    <name type="scientific">Glycomyces albidus</name>
    <dbReference type="NCBI Taxonomy" id="2656774"/>
    <lineage>
        <taxon>Bacteria</taxon>
        <taxon>Bacillati</taxon>
        <taxon>Actinomycetota</taxon>
        <taxon>Actinomycetes</taxon>
        <taxon>Glycomycetales</taxon>
        <taxon>Glycomycetaceae</taxon>
        <taxon>Glycomyces</taxon>
    </lineage>
</organism>
<dbReference type="Gene3D" id="1.10.10.10">
    <property type="entry name" value="Winged helix-like DNA-binding domain superfamily/Winged helix DNA-binding domain"/>
    <property type="match status" value="2"/>
</dbReference>
<dbReference type="InterPro" id="IPR036388">
    <property type="entry name" value="WH-like_DNA-bd_sf"/>
</dbReference>
<dbReference type="SUPFAM" id="SSF46785">
    <property type="entry name" value="Winged helix' DNA-binding domain"/>
    <property type="match status" value="1"/>
</dbReference>
<dbReference type="RefSeq" id="WP_153026095.1">
    <property type="nucleotide sequence ID" value="NZ_WIAO01000018.1"/>
</dbReference>
<gene>
    <name evidence="3" type="ORF">GFD30_15430</name>
</gene>
<dbReference type="InterPro" id="IPR051797">
    <property type="entry name" value="TrmB-like"/>
</dbReference>